<keyword evidence="3" id="KW-1185">Reference proteome</keyword>
<feature type="compositionally biased region" description="Basic and acidic residues" evidence="1">
    <location>
        <begin position="198"/>
        <end position="217"/>
    </location>
</feature>
<feature type="region of interest" description="Disordered" evidence="1">
    <location>
        <begin position="24"/>
        <end position="69"/>
    </location>
</feature>
<feature type="region of interest" description="Disordered" evidence="1">
    <location>
        <begin position="341"/>
        <end position="423"/>
    </location>
</feature>
<feature type="compositionally biased region" description="Low complexity" evidence="1">
    <location>
        <begin position="360"/>
        <end position="375"/>
    </location>
</feature>
<organism evidence="2 3">
    <name type="scientific">Mycena belliarum</name>
    <dbReference type="NCBI Taxonomy" id="1033014"/>
    <lineage>
        <taxon>Eukaryota</taxon>
        <taxon>Fungi</taxon>
        <taxon>Dikarya</taxon>
        <taxon>Basidiomycota</taxon>
        <taxon>Agaricomycotina</taxon>
        <taxon>Agaricomycetes</taxon>
        <taxon>Agaricomycetidae</taxon>
        <taxon>Agaricales</taxon>
        <taxon>Marasmiineae</taxon>
        <taxon>Mycenaceae</taxon>
        <taxon>Mycena</taxon>
    </lineage>
</organism>
<accession>A0AAD6XWK9</accession>
<evidence type="ECO:0000313" key="2">
    <source>
        <dbReference type="EMBL" id="KAJ7092954.1"/>
    </source>
</evidence>
<reference evidence="2" key="1">
    <citation type="submission" date="2023-03" db="EMBL/GenBank/DDBJ databases">
        <title>Massive genome expansion in bonnet fungi (Mycena s.s.) driven by repeated elements and novel gene families across ecological guilds.</title>
        <authorList>
            <consortium name="Lawrence Berkeley National Laboratory"/>
            <person name="Harder C.B."/>
            <person name="Miyauchi S."/>
            <person name="Viragh M."/>
            <person name="Kuo A."/>
            <person name="Thoen E."/>
            <person name="Andreopoulos B."/>
            <person name="Lu D."/>
            <person name="Skrede I."/>
            <person name="Drula E."/>
            <person name="Henrissat B."/>
            <person name="Morin E."/>
            <person name="Kohler A."/>
            <person name="Barry K."/>
            <person name="LaButti K."/>
            <person name="Morin E."/>
            <person name="Salamov A."/>
            <person name="Lipzen A."/>
            <person name="Mereny Z."/>
            <person name="Hegedus B."/>
            <person name="Baldrian P."/>
            <person name="Stursova M."/>
            <person name="Weitz H."/>
            <person name="Taylor A."/>
            <person name="Grigoriev I.V."/>
            <person name="Nagy L.G."/>
            <person name="Martin F."/>
            <person name="Kauserud H."/>
        </authorList>
    </citation>
    <scope>NUCLEOTIDE SEQUENCE</scope>
    <source>
        <strain evidence="2">CBHHK173m</strain>
    </source>
</reference>
<sequence>MQPHRGTASPQLTVTQGTAARIDELPETPAPTATARVTAPSSAGCVPVDTTGSAEQPPSPAIVNSQQKDNNWGYVSSQHVPANCEHDAGTRAYSATPPSHVFPPPSLAVSARDANAEDDPEAQCGNTTSHAPCSARPCQRAAHLVGYVPALSVPRAWDAKPQLGDVELTSDVSCAGDDEDQDVPLVRDRSQMSAGPLSRRDGGTGDGRRGTGVRRGDVAAAPAASAPTASVAAAARACWSTAASPYYFPQDFPMRESRAQKTALNCEHVLAAAARAPFRPPPPPPQLLCCCRAESSSALSQCALPPPPREPRAAREVPSAIPRVGFRARLRVATWRTFGAPVPAPPRAPQVHRQRRRATDAGAAAENSAAAPLRASTRRRRRIRLRRATSAGPSPTSRRSAHVHRASRSPRRARTRTMSVADAARLPARSLRARGRCPSLRAGLRRARGCLKCRRVGRRLKS</sequence>
<dbReference type="AlphaFoldDB" id="A0AAD6XWK9"/>
<feature type="compositionally biased region" description="Basic residues" evidence="1">
    <location>
        <begin position="399"/>
        <end position="415"/>
    </location>
</feature>
<evidence type="ECO:0000256" key="1">
    <source>
        <dbReference type="SAM" id="MobiDB-lite"/>
    </source>
</evidence>
<protein>
    <submittedName>
        <fullName evidence="2">Uncharacterized protein</fullName>
    </submittedName>
</protein>
<feature type="compositionally biased region" description="Basic residues" evidence="1">
    <location>
        <begin position="376"/>
        <end position="387"/>
    </location>
</feature>
<comment type="caution">
    <text evidence="2">The sequence shown here is derived from an EMBL/GenBank/DDBJ whole genome shotgun (WGS) entry which is preliminary data.</text>
</comment>
<name>A0AAD6XWK9_9AGAR</name>
<feature type="compositionally biased region" description="Low complexity" evidence="1">
    <location>
        <begin position="30"/>
        <end position="40"/>
    </location>
</feature>
<gene>
    <name evidence="2" type="ORF">B0H15DRAFT_1020977</name>
</gene>
<feature type="compositionally biased region" description="Polar residues" evidence="1">
    <location>
        <begin position="50"/>
        <end position="69"/>
    </location>
</feature>
<dbReference type="Proteomes" id="UP001222325">
    <property type="component" value="Unassembled WGS sequence"/>
</dbReference>
<dbReference type="EMBL" id="JARJCN010000017">
    <property type="protein sequence ID" value="KAJ7092954.1"/>
    <property type="molecule type" value="Genomic_DNA"/>
</dbReference>
<evidence type="ECO:0000313" key="3">
    <source>
        <dbReference type="Proteomes" id="UP001222325"/>
    </source>
</evidence>
<proteinExistence type="predicted"/>
<feature type="region of interest" description="Disordered" evidence="1">
    <location>
        <begin position="170"/>
        <end position="226"/>
    </location>
</feature>